<comment type="caution">
    <text evidence="1">The sequence shown here is derived from an EMBL/GenBank/DDBJ whole genome shotgun (WGS) entry which is preliminary data.</text>
</comment>
<evidence type="ECO:0008006" key="3">
    <source>
        <dbReference type="Google" id="ProtNLM"/>
    </source>
</evidence>
<dbReference type="InterPro" id="IPR026952">
    <property type="entry name" value="WVELL"/>
</dbReference>
<dbReference type="Proteomes" id="UP000789833">
    <property type="component" value="Unassembled WGS sequence"/>
</dbReference>
<dbReference type="EMBL" id="CAKJTJ010000032">
    <property type="protein sequence ID" value="CAG9623003.1"/>
    <property type="molecule type" value="Genomic_DNA"/>
</dbReference>
<organism evidence="1 2">
    <name type="scientific">Sutcliffiella rhizosphaerae</name>
    <dbReference type="NCBI Taxonomy" id="2880967"/>
    <lineage>
        <taxon>Bacteria</taxon>
        <taxon>Bacillati</taxon>
        <taxon>Bacillota</taxon>
        <taxon>Bacilli</taxon>
        <taxon>Bacillales</taxon>
        <taxon>Bacillaceae</taxon>
        <taxon>Sutcliffiella</taxon>
    </lineage>
</organism>
<accession>A0ABM8YSM0</accession>
<sequence length="90" mass="10925">MMEQYFERLTERLLLKNPALPYEKARTWVEFLWEDFESSYAKAGYQYKGKEMTEKMVMGIIDRHGERLHEFLSENPKYKHLLNAENPIQH</sequence>
<evidence type="ECO:0000313" key="1">
    <source>
        <dbReference type="EMBL" id="CAG9623003.1"/>
    </source>
</evidence>
<protein>
    <recommendedName>
        <fullName evidence="3">WVELL protein</fullName>
    </recommendedName>
</protein>
<name>A0ABM8YSM0_9BACI</name>
<reference evidence="1 2" key="1">
    <citation type="submission" date="2021-10" db="EMBL/GenBank/DDBJ databases">
        <authorList>
            <person name="Criscuolo A."/>
        </authorList>
    </citation>
    <scope>NUCLEOTIDE SEQUENCE [LARGE SCALE GENOMIC DNA]</scope>
    <source>
        <strain evidence="2">CIP 111883</strain>
    </source>
</reference>
<proteinExistence type="predicted"/>
<keyword evidence="2" id="KW-1185">Reference proteome</keyword>
<evidence type="ECO:0000313" key="2">
    <source>
        <dbReference type="Proteomes" id="UP000789833"/>
    </source>
</evidence>
<gene>
    <name evidence="1" type="ORF">BACCIP111883_03798</name>
</gene>
<dbReference type="Pfam" id="PF14043">
    <property type="entry name" value="WVELL"/>
    <property type="match status" value="1"/>
</dbReference>